<gene>
    <name evidence="6" type="ORF">LAME_0H03004G</name>
</gene>
<proteinExistence type="predicted"/>
<evidence type="ECO:0000256" key="2">
    <source>
        <dbReference type="ARBA" id="ARBA00022555"/>
    </source>
</evidence>
<dbReference type="EMBL" id="LT598480">
    <property type="protein sequence ID" value="SCV02581.1"/>
    <property type="molecule type" value="Genomic_DNA"/>
</dbReference>
<protein>
    <submittedName>
        <fullName evidence="6">LAME_0H03004g1_1</fullName>
    </submittedName>
</protein>
<keyword evidence="7" id="KW-1185">Reference proteome</keyword>
<evidence type="ECO:0000256" key="1">
    <source>
        <dbReference type="ARBA" id="ARBA00022490"/>
    </source>
</evidence>
<evidence type="ECO:0000313" key="6">
    <source>
        <dbReference type="EMBL" id="SCV02581.1"/>
    </source>
</evidence>
<dbReference type="Pfam" id="PF01588">
    <property type="entry name" value="tRNA_bind"/>
    <property type="match status" value="1"/>
</dbReference>
<keyword evidence="1" id="KW-0963">Cytoplasm</keyword>
<dbReference type="OrthoDB" id="19141at2759"/>
<feature type="domain" description="TRNA-binding" evidence="5">
    <location>
        <begin position="27"/>
        <end position="140"/>
    </location>
</feature>
<sequence>MRASSLQSFNNGSIARFYSTGVKSDMLFSMLSLKIGWASQVQDHPDSEKMYVSKIQVSADAGENGTESVSKQVCSGLRNYVAANELQGQLLVIVDNMKKCKLRGQVSEAMVLCGDDSTRDVVKPCMPAVFDRRLIGKQVFLKGCDEQIEAPTRKIKTGEWQELSKRLIVNGSGEVVYHDPTTQTTTPLCVHNGQQTVSIVVDAVATGTPVR</sequence>
<dbReference type="InterPro" id="IPR002547">
    <property type="entry name" value="tRNA-bd_dom"/>
</dbReference>
<dbReference type="GO" id="GO:0000049">
    <property type="term" value="F:tRNA binding"/>
    <property type="evidence" value="ECO:0007669"/>
    <property type="project" value="UniProtKB-UniRule"/>
</dbReference>
<dbReference type="InterPro" id="IPR051270">
    <property type="entry name" value="Tyrosine-tRNA_ligase_regulator"/>
</dbReference>
<dbReference type="Gene3D" id="2.40.50.140">
    <property type="entry name" value="Nucleic acid-binding proteins"/>
    <property type="match status" value="1"/>
</dbReference>
<evidence type="ECO:0000313" key="7">
    <source>
        <dbReference type="Proteomes" id="UP000191144"/>
    </source>
</evidence>
<dbReference type="PROSITE" id="PS50886">
    <property type="entry name" value="TRBD"/>
    <property type="match status" value="1"/>
</dbReference>
<keyword evidence="3 4" id="KW-0694">RNA-binding</keyword>
<dbReference type="SUPFAM" id="SSF50249">
    <property type="entry name" value="Nucleic acid-binding proteins"/>
    <property type="match status" value="1"/>
</dbReference>
<evidence type="ECO:0000256" key="4">
    <source>
        <dbReference type="PROSITE-ProRule" id="PRU00209"/>
    </source>
</evidence>
<evidence type="ECO:0000256" key="3">
    <source>
        <dbReference type="ARBA" id="ARBA00022884"/>
    </source>
</evidence>
<dbReference type="InterPro" id="IPR012340">
    <property type="entry name" value="NA-bd_OB-fold"/>
</dbReference>
<evidence type="ECO:0000259" key="5">
    <source>
        <dbReference type="PROSITE" id="PS50886"/>
    </source>
</evidence>
<dbReference type="GO" id="GO:0004831">
    <property type="term" value="F:tyrosine-tRNA ligase activity"/>
    <property type="evidence" value="ECO:0007669"/>
    <property type="project" value="TreeGrafter"/>
</dbReference>
<reference evidence="7" key="1">
    <citation type="submission" date="2016-03" db="EMBL/GenBank/DDBJ databases">
        <authorList>
            <person name="Devillers Hugo."/>
        </authorList>
    </citation>
    <scope>NUCLEOTIDE SEQUENCE [LARGE SCALE GENOMIC DNA]</scope>
</reference>
<accession>A0A1G4KDJ3</accession>
<name>A0A1G4KDJ3_9SACH</name>
<dbReference type="AlphaFoldDB" id="A0A1G4KDJ3"/>
<dbReference type="PANTHER" id="PTHR11586:SF43">
    <property type="entry name" value="TYROSINE--TRNA LIGASE, CYTOPLASMIC"/>
    <property type="match status" value="1"/>
</dbReference>
<keyword evidence="2 4" id="KW-0820">tRNA-binding</keyword>
<dbReference type="Proteomes" id="UP000191144">
    <property type="component" value="Chromosome H"/>
</dbReference>
<dbReference type="PANTHER" id="PTHR11586">
    <property type="entry name" value="TRNA-AMINOACYLATION COFACTOR ARC1 FAMILY MEMBER"/>
    <property type="match status" value="1"/>
</dbReference>
<organism evidence="6 7">
    <name type="scientific">Lachancea meyersii CBS 8951</name>
    <dbReference type="NCBI Taxonomy" id="1266667"/>
    <lineage>
        <taxon>Eukaryota</taxon>
        <taxon>Fungi</taxon>
        <taxon>Dikarya</taxon>
        <taxon>Ascomycota</taxon>
        <taxon>Saccharomycotina</taxon>
        <taxon>Saccharomycetes</taxon>
        <taxon>Saccharomycetales</taxon>
        <taxon>Saccharomycetaceae</taxon>
        <taxon>Lachancea</taxon>
    </lineage>
</organism>